<name>A0ABD2Q6R1_9PLAT</name>
<evidence type="ECO:0000256" key="1">
    <source>
        <dbReference type="SAM" id="Phobius"/>
    </source>
</evidence>
<accession>A0ABD2Q6R1</accession>
<dbReference type="Proteomes" id="UP001626550">
    <property type="component" value="Unassembled WGS sequence"/>
</dbReference>
<keyword evidence="1" id="KW-1133">Transmembrane helix</keyword>
<organism evidence="2 3">
    <name type="scientific">Cichlidogyrus casuarinus</name>
    <dbReference type="NCBI Taxonomy" id="1844966"/>
    <lineage>
        <taxon>Eukaryota</taxon>
        <taxon>Metazoa</taxon>
        <taxon>Spiralia</taxon>
        <taxon>Lophotrochozoa</taxon>
        <taxon>Platyhelminthes</taxon>
        <taxon>Monogenea</taxon>
        <taxon>Monopisthocotylea</taxon>
        <taxon>Dactylogyridea</taxon>
        <taxon>Ancyrocephalidae</taxon>
        <taxon>Cichlidogyrus</taxon>
    </lineage>
</organism>
<keyword evidence="3" id="KW-1185">Reference proteome</keyword>
<dbReference type="EMBL" id="JBJKFK010001008">
    <property type="protein sequence ID" value="KAL3314411.1"/>
    <property type="molecule type" value="Genomic_DNA"/>
</dbReference>
<evidence type="ECO:0000313" key="3">
    <source>
        <dbReference type="Proteomes" id="UP001626550"/>
    </source>
</evidence>
<feature type="transmembrane region" description="Helical" evidence="1">
    <location>
        <begin position="36"/>
        <end position="57"/>
    </location>
</feature>
<keyword evidence="1" id="KW-0812">Transmembrane</keyword>
<keyword evidence="1" id="KW-0472">Membrane</keyword>
<feature type="transmembrane region" description="Helical" evidence="1">
    <location>
        <begin position="88"/>
        <end position="108"/>
    </location>
</feature>
<sequence>MSGLLACYLGYPRYLKSSTTFCQGLLFWIKFFVARLIRLTPAYLILMVAYVGVTPYLNVAPRYLQNITFALWFTPAFFLILKLSERVAALFGLSLVLSSVVAGFFVSYNNNLQIGLQSLLQ</sequence>
<comment type="caution">
    <text evidence="2">The sequence shown here is derived from an EMBL/GenBank/DDBJ whole genome shotgun (WGS) entry which is preliminary data.</text>
</comment>
<evidence type="ECO:0000313" key="2">
    <source>
        <dbReference type="EMBL" id="KAL3314411.1"/>
    </source>
</evidence>
<gene>
    <name evidence="2" type="ORF">Ciccas_006966</name>
</gene>
<dbReference type="AlphaFoldDB" id="A0ABD2Q6R1"/>
<feature type="transmembrane region" description="Helical" evidence="1">
    <location>
        <begin position="63"/>
        <end position="81"/>
    </location>
</feature>
<reference evidence="2 3" key="1">
    <citation type="submission" date="2024-11" db="EMBL/GenBank/DDBJ databases">
        <title>Adaptive evolution of stress response genes in parasites aligns with host niche diversity.</title>
        <authorList>
            <person name="Hahn C."/>
            <person name="Resl P."/>
        </authorList>
    </citation>
    <scope>NUCLEOTIDE SEQUENCE [LARGE SCALE GENOMIC DNA]</scope>
    <source>
        <strain evidence="2">EGGRZ-B1_66</strain>
        <tissue evidence="2">Body</tissue>
    </source>
</reference>
<proteinExistence type="predicted"/>
<protein>
    <submittedName>
        <fullName evidence="2">Uncharacterized protein</fullName>
    </submittedName>
</protein>